<feature type="region of interest" description="Disordered" evidence="1">
    <location>
        <begin position="760"/>
        <end position="886"/>
    </location>
</feature>
<dbReference type="GO" id="GO:0003723">
    <property type="term" value="F:RNA binding"/>
    <property type="evidence" value="ECO:0007669"/>
    <property type="project" value="InterPro"/>
</dbReference>
<organism evidence="2 3">
    <name type="scientific">Besnoitia besnoiti</name>
    <name type="common">Apicomplexan protozoan</name>
    <dbReference type="NCBI Taxonomy" id="94643"/>
    <lineage>
        <taxon>Eukaryota</taxon>
        <taxon>Sar</taxon>
        <taxon>Alveolata</taxon>
        <taxon>Apicomplexa</taxon>
        <taxon>Conoidasida</taxon>
        <taxon>Coccidia</taxon>
        <taxon>Eucoccidiorida</taxon>
        <taxon>Eimeriorina</taxon>
        <taxon>Sarcocystidae</taxon>
        <taxon>Besnoitia</taxon>
    </lineage>
</organism>
<accession>A0A2A9MCV4</accession>
<dbReference type="VEuPathDB" id="ToxoDB:BESB_079920"/>
<dbReference type="AlphaFoldDB" id="A0A2A9MCV4"/>
<gene>
    <name evidence="2" type="ORF">BESB_079920</name>
</gene>
<feature type="compositionally biased region" description="Low complexity" evidence="1">
    <location>
        <begin position="763"/>
        <end position="780"/>
    </location>
</feature>
<feature type="compositionally biased region" description="Basic and acidic residues" evidence="1">
    <location>
        <begin position="786"/>
        <end position="796"/>
    </location>
</feature>
<feature type="region of interest" description="Disordered" evidence="1">
    <location>
        <begin position="42"/>
        <end position="107"/>
    </location>
</feature>
<feature type="region of interest" description="Disordered" evidence="1">
    <location>
        <begin position="1102"/>
        <end position="1127"/>
    </location>
</feature>
<evidence type="ECO:0000313" key="2">
    <source>
        <dbReference type="EMBL" id="PFH33776.1"/>
    </source>
</evidence>
<dbReference type="GO" id="GO:0001522">
    <property type="term" value="P:pseudouridine synthesis"/>
    <property type="evidence" value="ECO:0007669"/>
    <property type="project" value="InterPro"/>
</dbReference>
<comment type="caution">
    <text evidence="2">The sequence shown here is derived from an EMBL/GenBank/DDBJ whole genome shotgun (WGS) entry which is preliminary data.</text>
</comment>
<feature type="region of interest" description="Disordered" evidence="1">
    <location>
        <begin position="365"/>
        <end position="385"/>
    </location>
</feature>
<dbReference type="KEGG" id="bbes:BESB_079920"/>
<dbReference type="SUPFAM" id="SSF55120">
    <property type="entry name" value="Pseudouridine synthase"/>
    <property type="match status" value="1"/>
</dbReference>
<keyword evidence="3" id="KW-1185">Reference proteome</keyword>
<dbReference type="EMBL" id="NWUJ01000008">
    <property type="protein sequence ID" value="PFH33776.1"/>
    <property type="molecule type" value="Genomic_DNA"/>
</dbReference>
<dbReference type="RefSeq" id="XP_029217785.1">
    <property type="nucleotide sequence ID" value="XM_029366354.1"/>
</dbReference>
<dbReference type="InterPro" id="IPR050188">
    <property type="entry name" value="RluA_PseudoU_synthase"/>
</dbReference>
<reference evidence="2 3" key="1">
    <citation type="submission" date="2017-09" db="EMBL/GenBank/DDBJ databases">
        <title>Genome sequencing of Besnoitia besnoiti strain Bb-Ger1.</title>
        <authorList>
            <person name="Schares G."/>
            <person name="Venepally P."/>
            <person name="Lorenzi H.A."/>
        </authorList>
    </citation>
    <scope>NUCLEOTIDE SEQUENCE [LARGE SCALE GENOMIC DNA]</scope>
    <source>
        <strain evidence="2 3">Bb-Ger1</strain>
    </source>
</reference>
<proteinExistence type="predicted"/>
<evidence type="ECO:0000313" key="3">
    <source>
        <dbReference type="Proteomes" id="UP000224006"/>
    </source>
</evidence>
<dbReference type="Gene3D" id="3.30.2350.10">
    <property type="entry name" value="Pseudouridine synthase"/>
    <property type="match status" value="2"/>
</dbReference>
<evidence type="ECO:0000256" key="1">
    <source>
        <dbReference type="SAM" id="MobiDB-lite"/>
    </source>
</evidence>
<feature type="region of interest" description="Disordered" evidence="1">
    <location>
        <begin position="914"/>
        <end position="948"/>
    </location>
</feature>
<name>A0A2A9MCV4_BESBE</name>
<protein>
    <recommendedName>
        <fullName evidence="4">RNA pseudouridine synthase superfamily protein</fullName>
    </recommendedName>
</protein>
<feature type="compositionally biased region" description="Low complexity" evidence="1">
    <location>
        <begin position="83"/>
        <end position="107"/>
    </location>
</feature>
<sequence>MLVGAFLCPDFPRSRRSLLNRYEAFGIALLRNEERRCQTKRHLPPYSSAHGDSGHGQRLLGGGLKRHSRRSGLRPLATHSRAETSSSSSLRASSSSPDLSSSASGTSFQPRAVSSLGFLEAPRFGSRTGAAGGTLRFVHNSLAERWCVVAKPAGWSLEPQSVRPSVRTVLQPLLDAAIVSRACGLQTGLCSSEAEAGHGAGAGAAELLMSKEMRGAVEGEVEEQEESKAIFFPLQLDADAQGLVFVATDEAMNRQLKSMLQDGSIRREFRVLADLSSVAPPSSPQSSPLSSRATLSLSSVGLPSPRLAAPASSALSLDSLPDFADPSSSWSAAVSAPQSSRASACAAAVGDLPSSWSSPYAEACGGGRKLRGTRRGRAPSGDLSPIRPTSWTAALPLFAVPLRWRASPVERLLAARAVREGAERVQREDAGADVAAEGRRRASTPLRTPLFPASTEVRGCLRLWDPRTGELFTQGSLKSHISARHAKLRLRPVPEKIRLETSQERLLHAVQKAGSRRRDEKLLQRGEASAPFSLVASPALAGKDSRFVSLKRRELLQLLDGSFVLHSLSSVISQNALSHSSGLSASASSLLSEHGKQLFPGDAAGAASRVSRSPELLLLPSLRPSYLAPGAPASFLALPRLSSSWAARTTFTLLSLHRARLLDGSVRLVGLYRVSTQEPPRSHQIRVHFSEAGCPLANDTLYHPSFSGDFKRKVLISSCLTKPDEESAKPQSGSETERSLCFPEDPFGLDHCDEVDSREAFGASPASPASPYSPEAASASGVACGEHTRLGREGEAKAPGTYRAVDGATSPSVAGTPSGDGSEAPPASAARDAGSGGFSVRTNLPGEDGPEGDAGRETAGRGRKKARLQEKTPPSDSLPPLQSADGLLAFDPQEPAVPCFSLSFAASQTLLKAPSHTAGPADRDGVEPPLGDGAPSSANPRQGAAAASSPFFAHSEVLPNHGERGGRACAQVSSPHTASSVGVAAPHETRCHAALPRSSSGGAPAPVISSRALAGDEAGRSCFAAAETRPPPQLCRLAEPGLCASLGLQLFRLTMRDPLKPREKATEELVFELDVPPEWGGIRDSSQKEDLELWEKEGQAFTAQAADARSESGVSAFPTHTAKARHA</sequence>
<dbReference type="PANTHER" id="PTHR21600">
    <property type="entry name" value="MITOCHONDRIAL RNA PSEUDOURIDINE SYNTHASE"/>
    <property type="match status" value="1"/>
</dbReference>
<dbReference type="OrthoDB" id="333706at2759"/>
<dbReference type="InterPro" id="IPR020103">
    <property type="entry name" value="PsdUridine_synth_cat_dom_sf"/>
</dbReference>
<dbReference type="GeneID" id="40312919"/>
<feature type="compositionally biased region" description="Basic residues" evidence="1">
    <location>
        <begin position="368"/>
        <end position="377"/>
    </location>
</feature>
<dbReference type="GO" id="GO:0009982">
    <property type="term" value="F:pseudouridine synthase activity"/>
    <property type="evidence" value="ECO:0007669"/>
    <property type="project" value="InterPro"/>
</dbReference>
<dbReference type="Proteomes" id="UP000224006">
    <property type="component" value="Chromosome VII"/>
</dbReference>
<evidence type="ECO:0008006" key="4">
    <source>
        <dbReference type="Google" id="ProtNLM"/>
    </source>
</evidence>